<protein>
    <submittedName>
        <fullName evidence="3">Uncharacterized protein</fullName>
    </submittedName>
</protein>
<keyword evidence="2" id="KW-0812">Transmembrane</keyword>
<proteinExistence type="predicted"/>
<dbReference type="EMBL" id="JAUMIT010000010">
    <property type="protein sequence ID" value="MDO3695901.1"/>
    <property type="molecule type" value="Genomic_DNA"/>
</dbReference>
<dbReference type="Proteomes" id="UP001168642">
    <property type="component" value="Unassembled WGS sequence"/>
</dbReference>
<evidence type="ECO:0000313" key="3">
    <source>
        <dbReference type="EMBL" id="MDO3695901.1"/>
    </source>
</evidence>
<comment type="caution">
    <text evidence="3">The sequence shown here is derived from an EMBL/GenBank/DDBJ whole genome shotgun (WGS) entry which is preliminary data.</text>
</comment>
<evidence type="ECO:0000313" key="4">
    <source>
        <dbReference type="Proteomes" id="UP001168642"/>
    </source>
</evidence>
<sequence>MKKDNKIPVSELFSNLLKITKKIKKDNHDFSEKDANELYKIAFKLEILYKNINRVILILLSFITLLIGFVLWQAYYIDKIENINSELRLINNDLEFERMDSIAKKILNLKINDSLNKRTYSYYLKGGKIITYEDLSIYNDTLISENTELQKQNKLLEMKINAIAEAYDIKIHENISHEGDIEIKWNSKVIDSAYMLLNAFREKLYYDEDKKEWFLKK</sequence>
<feature type="coiled-coil region" evidence="1">
    <location>
        <begin position="139"/>
        <end position="166"/>
    </location>
</feature>
<gene>
    <name evidence="3" type="ORF">QVZ41_13705</name>
</gene>
<organism evidence="3 4">
    <name type="scientific">Wenyingzhuangia gilva</name>
    <dbReference type="NCBI Taxonomy" id="3057677"/>
    <lineage>
        <taxon>Bacteria</taxon>
        <taxon>Pseudomonadati</taxon>
        <taxon>Bacteroidota</taxon>
        <taxon>Flavobacteriia</taxon>
        <taxon>Flavobacteriales</taxon>
        <taxon>Flavobacteriaceae</taxon>
        <taxon>Wenyingzhuangia</taxon>
    </lineage>
</organism>
<dbReference type="RefSeq" id="WP_302885206.1">
    <property type="nucleotide sequence ID" value="NZ_JAUMIT010000010.1"/>
</dbReference>
<evidence type="ECO:0000256" key="1">
    <source>
        <dbReference type="SAM" id="Coils"/>
    </source>
</evidence>
<evidence type="ECO:0000256" key="2">
    <source>
        <dbReference type="SAM" id="Phobius"/>
    </source>
</evidence>
<keyword evidence="1" id="KW-0175">Coiled coil</keyword>
<reference evidence="3" key="1">
    <citation type="submission" date="2023-07" db="EMBL/GenBank/DDBJ databases">
        <title>Wenyingzhuangia sp. chi5 genome sequencing and assembly.</title>
        <authorList>
            <person name="Park S."/>
        </authorList>
    </citation>
    <scope>NUCLEOTIDE SEQUENCE</scope>
    <source>
        <strain evidence="3">Chi5</strain>
    </source>
</reference>
<keyword evidence="4" id="KW-1185">Reference proteome</keyword>
<name>A0ABT8VVA1_9FLAO</name>
<accession>A0ABT8VVA1</accession>
<keyword evidence="2" id="KW-0472">Membrane</keyword>
<feature type="transmembrane region" description="Helical" evidence="2">
    <location>
        <begin position="55"/>
        <end position="75"/>
    </location>
</feature>
<keyword evidence="2" id="KW-1133">Transmembrane helix</keyword>